<protein>
    <submittedName>
        <fullName evidence="1">Mu-like prophage protein gp46</fullName>
    </submittedName>
</protein>
<dbReference type="STRING" id="411684.HPDFL43_05870"/>
<reference evidence="1 2" key="2">
    <citation type="submission" date="2012-06" db="EMBL/GenBank/DDBJ databases">
        <authorList>
            <person name="Fiebig A."/>
        </authorList>
    </citation>
    <scope>NUCLEOTIDE SEQUENCE [LARGE SCALE GENOMIC DNA]</scope>
    <source>
        <strain evidence="1 2">DFL-43</strain>
    </source>
</reference>
<gene>
    <name evidence="1" type="ORF">HPDFL43_05870</name>
</gene>
<sequence length="177" mass="19097">MRIIPLAPTAEPLLDPDLVWDGRVGDLATTSIDDPVNPGGLRATQALATAILICLMTDARADETELRDGDINRGWAGDSFDRDPGEPPLGSKLWLLRRRALTAGIETLAEDYARAALQTLIDQGAVARFDVTAVADRPNSRLVLSIAGYGRDGSQVHDQKFAVLWEQLNGVSDPLNP</sequence>
<dbReference type="AlphaFoldDB" id="A9D4T6"/>
<dbReference type="Pfam" id="PF07409">
    <property type="entry name" value="GP46"/>
    <property type="match status" value="1"/>
</dbReference>
<dbReference type="EMBL" id="ABIA03000002">
    <property type="protein sequence ID" value="EDQ33957.1"/>
    <property type="molecule type" value="Genomic_DNA"/>
</dbReference>
<dbReference type="HOGENOM" id="CLU_119472_0_0_5"/>
<evidence type="ECO:0000313" key="1">
    <source>
        <dbReference type="EMBL" id="EDQ33957.1"/>
    </source>
</evidence>
<dbReference type="InterPro" id="IPR010877">
    <property type="entry name" value="Phage_Mu_Gp46"/>
</dbReference>
<accession>A9D4T6</accession>
<proteinExistence type="predicted"/>
<dbReference type="eggNOG" id="COG4381">
    <property type="taxonomic scope" value="Bacteria"/>
</dbReference>
<reference evidence="1 2" key="1">
    <citation type="submission" date="2007-10" db="EMBL/GenBank/DDBJ databases">
        <authorList>
            <person name="Wagner-Dobler I."/>
            <person name="Ferriera S."/>
            <person name="Johnson J."/>
            <person name="Kravitz S."/>
            <person name="Beeson K."/>
            <person name="Sutton G."/>
            <person name="Rogers Y.-H."/>
            <person name="Friedman R."/>
            <person name="Frazier M."/>
            <person name="Venter J.C."/>
        </authorList>
    </citation>
    <scope>NUCLEOTIDE SEQUENCE [LARGE SCALE GENOMIC DNA]</scope>
    <source>
        <strain evidence="1 2">DFL-43</strain>
    </source>
</reference>
<comment type="caution">
    <text evidence="1">The sequence shown here is derived from an EMBL/GenBank/DDBJ whole genome shotgun (WGS) entry which is preliminary data.</text>
</comment>
<organism evidence="1 2">
    <name type="scientific">Hoeflea phototrophica (strain DSM 17068 / NCIMB 14078 / DFL-43)</name>
    <dbReference type="NCBI Taxonomy" id="411684"/>
    <lineage>
        <taxon>Bacteria</taxon>
        <taxon>Pseudomonadati</taxon>
        <taxon>Pseudomonadota</taxon>
        <taxon>Alphaproteobacteria</taxon>
        <taxon>Hyphomicrobiales</taxon>
        <taxon>Rhizobiaceae</taxon>
        <taxon>Hoeflea</taxon>
    </lineage>
</organism>
<dbReference type="OrthoDB" id="5677166at2"/>
<evidence type="ECO:0000313" key="2">
    <source>
        <dbReference type="Proteomes" id="UP000004291"/>
    </source>
</evidence>
<dbReference type="RefSeq" id="WP_007196963.1">
    <property type="nucleotide sequence ID" value="NZ_CM002917.1"/>
</dbReference>
<dbReference type="Proteomes" id="UP000004291">
    <property type="component" value="Chromosome"/>
</dbReference>
<keyword evidence="2" id="KW-1185">Reference proteome</keyword>
<name>A9D4T6_HOEPD</name>